<evidence type="ECO:0000313" key="2">
    <source>
        <dbReference type="Proteomes" id="UP001058290"/>
    </source>
</evidence>
<organism evidence="1 2">
    <name type="scientific">Comamonas squillarum</name>
    <dbReference type="NCBI Taxonomy" id="2977320"/>
    <lineage>
        <taxon>Bacteria</taxon>
        <taxon>Pseudomonadati</taxon>
        <taxon>Pseudomonadota</taxon>
        <taxon>Betaproteobacteria</taxon>
        <taxon>Burkholderiales</taxon>
        <taxon>Comamonadaceae</taxon>
        <taxon>Comamonas</taxon>
    </lineage>
</organism>
<accession>A0ABY5ZZ67</accession>
<dbReference type="RefSeq" id="WP_260719130.1">
    <property type="nucleotide sequence ID" value="NZ_CP104377.1"/>
</dbReference>
<evidence type="ECO:0000313" key="1">
    <source>
        <dbReference type="EMBL" id="UXC18564.1"/>
    </source>
</evidence>
<gene>
    <name evidence="1" type="ORF">N4T19_00010</name>
</gene>
<keyword evidence="2" id="KW-1185">Reference proteome</keyword>
<reference evidence="1" key="1">
    <citation type="submission" date="2022-09" db="EMBL/GenBank/DDBJ databases">
        <title>Bacterial diversity in gut of crayfish and pufferfish.</title>
        <authorList>
            <person name="Huang Y."/>
        </authorList>
    </citation>
    <scope>NUCLEOTIDE SEQUENCE</scope>
    <source>
        <strain evidence="1">PR12</strain>
    </source>
</reference>
<dbReference type="EMBL" id="CP104377">
    <property type="protein sequence ID" value="UXC18564.1"/>
    <property type="molecule type" value="Genomic_DNA"/>
</dbReference>
<dbReference type="Proteomes" id="UP001058290">
    <property type="component" value="Chromosome"/>
</dbReference>
<name>A0ABY5ZZ67_9BURK</name>
<protein>
    <submittedName>
        <fullName evidence="1">Uncharacterized protein</fullName>
    </submittedName>
</protein>
<proteinExistence type="predicted"/>
<sequence length="309" mass="33643">MAIVLVPNPVTDAAFRPGSVPEVDTTAGEVAWTSGQVVAVGAERVYQRRVWKCAVVPTDATVPPNIDQRAWEDMRPSNRWAPFDNEVQTAGVGRKGSAKYVLFMRFVSGIAVHNPIGNRLTLTVKDADTGEDLSPPIDRSLRASRPSLWNYLYGPKTPVTSFRVDGITLRPRVLVTLEVTGGATDDVGVGFFSIGSWVTMGLFTGRPGVLYTARAEVVNYTTRTEGADGRYRQVPRGSATNLTLPVAVNPEDANRIWSALVQLKDTPVSVFASRQEKFRYLSSVGFVTSDLSPENQAITKANIFVKGIV</sequence>